<evidence type="ECO:0000313" key="2">
    <source>
        <dbReference type="EMBL" id="XAU14917.1"/>
    </source>
</evidence>
<feature type="signal peptide" evidence="1">
    <location>
        <begin position="1"/>
        <end position="18"/>
    </location>
</feature>
<proteinExistence type="predicted"/>
<evidence type="ECO:0000256" key="1">
    <source>
        <dbReference type="SAM" id="SignalP"/>
    </source>
</evidence>
<evidence type="ECO:0008006" key="4">
    <source>
        <dbReference type="Google" id="ProtNLM"/>
    </source>
</evidence>
<dbReference type="Gene3D" id="2.60.40.1080">
    <property type="match status" value="1"/>
</dbReference>
<keyword evidence="1" id="KW-0732">Signal</keyword>
<organism evidence="2 3">
    <name type="scientific">Sulfurimonas diazotrophicus</name>
    <dbReference type="NCBI Taxonomy" id="3131939"/>
    <lineage>
        <taxon>Bacteria</taxon>
        <taxon>Pseudomonadati</taxon>
        <taxon>Campylobacterota</taxon>
        <taxon>Epsilonproteobacteria</taxon>
        <taxon>Campylobacterales</taxon>
        <taxon>Sulfurimonadaceae</taxon>
        <taxon>Sulfurimonas</taxon>
    </lineage>
</organism>
<dbReference type="Proteomes" id="UP001447842">
    <property type="component" value="Chromosome"/>
</dbReference>
<evidence type="ECO:0000313" key="3">
    <source>
        <dbReference type="Proteomes" id="UP001447842"/>
    </source>
</evidence>
<keyword evidence="3" id="KW-1185">Reference proteome</keyword>
<sequence>MRYYIFMMLLLAVVLFQGCTEREQRTETNTTQTIDPALQTLELQIETVELPENNDTTVTLKTDDGQDITSNKNIVWHISDTNVTEINGTKLFAKAEGTATIRAEVDGEYSQEQNVTVYKIIHGHRLPPEPDKEKNNATLLGIDDNNNGIRDDVERLIIVEEAKNLHFPKTQTALSLQYAWAWQKIIEAPILKNRIYLEKYTSCQRYFEKKYTKEMTFTEYMAWAKENASTILGIKLEDQIFNTRARIEQRFEFNKICSGNLFDLPPADLTACQINIDELSE</sequence>
<accession>A0ABZ3HC15</accession>
<reference evidence="2 3" key="1">
    <citation type="submission" date="2024-03" db="EMBL/GenBank/DDBJ databases">
        <title>Sulfurimonas sp. HSL3-1.</title>
        <authorList>
            <person name="Wang S."/>
        </authorList>
    </citation>
    <scope>NUCLEOTIDE SEQUENCE [LARGE SCALE GENOMIC DNA]</scope>
    <source>
        <strain evidence="2 3">HSL3-1</strain>
    </source>
</reference>
<dbReference type="RefSeq" id="WP_345972536.1">
    <property type="nucleotide sequence ID" value="NZ_CP147920.1"/>
</dbReference>
<protein>
    <recommendedName>
        <fullName evidence="4">BIG2 domain-containing protein</fullName>
    </recommendedName>
</protein>
<dbReference type="InterPro" id="IPR008964">
    <property type="entry name" value="Invasin/intimin_cell_adhesion"/>
</dbReference>
<dbReference type="PROSITE" id="PS51257">
    <property type="entry name" value="PROKAR_LIPOPROTEIN"/>
    <property type="match status" value="1"/>
</dbReference>
<feature type="chain" id="PRO_5047196706" description="BIG2 domain-containing protein" evidence="1">
    <location>
        <begin position="19"/>
        <end position="281"/>
    </location>
</feature>
<gene>
    <name evidence="2" type="ORF">WCY31_11815</name>
</gene>
<dbReference type="EMBL" id="CP147920">
    <property type="protein sequence ID" value="XAU14917.1"/>
    <property type="molecule type" value="Genomic_DNA"/>
</dbReference>
<name>A0ABZ3HC15_9BACT</name>
<dbReference type="SUPFAM" id="SSF49373">
    <property type="entry name" value="Invasin/intimin cell-adhesion fragments"/>
    <property type="match status" value="1"/>
</dbReference>